<proteinExistence type="predicted"/>
<gene>
    <name evidence="2" type="ordered locus">GDI1370</name>
</gene>
<evidence type="ECO:0000313" key="3">
    <source>
        <dbReference type="Proteomes" id="UP000001176"/>
    </source>
</evidence>
<dbReference type="EMBL" id="AM889285">
    <property type="protein sequence ID" value="CAP55313.1"/>
    <property type="molecule type" value="Genomic_DNA"/>
</dbReference>
<accession>A9HF32</accession>
<dbReference type="KEGG" id="gdi:GDI1370"/>
<sequence length="53" mass="5373">MIAPVRPAGGVARPPRTGWTATPAAQSWAGQHAAAMSVETSGPGRSVSGHMVY</sequence>
<dbReference type="AlphaFoldDB" id="A9HF32"/>
<evidence type="ECO:0000256" key="1">
    <source>
        <dbReference type="SAM" id="MobiDB-lite"/>
    </source>
</evidence>
<feature type="compositionally biased region" description="Low complexity" evidence="1">
    <location>
        <begin position="24"/>
        <end position="35"/>
    </location>
</feature>
<dbReference type="Proteomes" id="UP000001176">
    <property type="component" value="Chromosome"/>
</dbReference>
<protein>
    <submittedName>
        <fullName evidence="2">Uncharacterized protein</fullName>
    </submittedName>
</protein>
<reference evidence="2 3" key="1">
    <citation type="journal article" date="2009" name="BMC Genomics">
        <title>Complete genome sequence of the sugarcane nitrogen-fixing endophyte Gluconacetobacter diazotrophicus Pal5.</title>
        <authorList>
            <person name="Bertalan M."/>
            <person name="Albano R."/>
            <person name="Padua V."/>
            <person name="Rouws L."/>
            <person name="Rojas C."/>
            <person name="Hemerly A."/>
            <person name="Teixeira K."/>
            <person name="Schwab S."/>
            <person name="Araujo J."/>
            <person name="Oliveira A."/>
            <person name="Franca L."/>
            <person name="Magalhaes V."/>
            <person name="Alqueres S."/>
            <person name="Cardoso A."/>
            <person name="Almeida W."/>
            <person name="Loureiro M.M."/>
            <person name="Nogueira E."/>
            <person name="Cidade D."/>
            <person name="Oliveira D."/>
            <person name="Simao T."/>
            <person name="Macedo J."/>
            <person name="Valadao A."/>
            <person name="Dreschsel M."/>
            <person name="Freitas F."/>
            <person name="Vidal M."/>
            <person name="Guedes H."/>
            <person name="Rodrigues E."/>
            <person name="Meneses C."/>
            <person name="Brioso P."/>
            <person name="Pozzer L."/>
            <person name="Figueiredo D."/>
            <person name="Montano H."/>
            <person name="Junior J."/>
            <person name="Filho G."/>
            <person name="Flores V."/>
            <person name="Ferreira B."/>
            <person name="Branco A."/>
            <person name="Gonzalez P."/>
            <person name="Guillobel H."/>
            <person name="Lemos M."/>
            <person name="Seibel L."/>
            <person name="Macedo J."/>
            <person name="Alves-Ferreira M."/>
            <person name="Sachetto-Martins G."/>
            <person name="Coelho A."/>
            <person name="Santos E."/>
            <person name="Amaral G."/>
            <person name="Neves A."/>
            <person name="Pacheco A.B."/>
            <person name="Carvalho D."/>
            <person name="Lery L."/>
            <person name="Bisch P."/>
            <person name="Rossle S.C."/>
            <person name="Urmenyi T."/>
            <person name="Kruger W.V."/>
            <person name="Martins O."/>
            <person name="Baldani J.I."/>
            <person name="Ferreira P.C."/>
        </authorList>
    </citation>
    <scope>NUCLEOTIDE SEQUENCE [LARGE SCALE GENOMIC DNA]</scope>
    <source>
        <strain evidence="3">ATCC 49037 / DSM 5601 / CCUG 37298 / CIP 103539 / LMG 7603 / PAl5</strain>
    </source>
</reference>
<name>A9HF32_GLUDA</name>
<evidence type="ECO:0000313" key="2">
    <source>
        <dbReference type="EMBL" id="CAP55313.1"/>
    </source>
</evidence>
<keyword evidence="3" id="KW-1185">Reference proteome</keyword>
<feature type="region of interest" description="Disordered" evidence="1">
    <location>
        <begin position="1"/>
        <end position="53"/>
    </location>
</feature>
<organism evidence="2 3">
    <name type="scientific">Gluconacetobacter diazotrophicus (strain ATCC 49037 / DSM 5601 / CCUG 37298 / CIP 103539 / LMG 7603 / PAl5)</name>
    <dbReference type="NCBI Taxonomy" id="272568"/>
    <lineage>
        <taxon>Bacteria</taxon>
        <taxon>Pseudomonadati</taxon>
        <taxon>Pseudomonadota</taxon>
        <taxon>Alphaproteobacteria</taxon>
        <taxon>Acetobacterales</taxon>
        <taxon>Acetobacteraceae</taxon>
        <taxon>Gluconacetobacter</taxon>
    </lineage>
</organism>